<evidence type="ECO:0000256" key="6">
    <source>
        <dbReference type="ARBA" id="ARBA00022833"/>
    </source>
</evidence>
<dbReference type="SMART" id="SM00668">
    <property type="entry name" value="CTLH"/>
    <property type="match status" value="1"/>
</dbReference>
<comment type="similarity">
    <text evidence="2">Belongs to the FYV10 family.</text>
</comment>
<organism evidence="11 12">
    <name type="scientific">Sphaerobolus stellatus (strain SS14)</name>
    <dbReference type="NCBI Taxonomy" id="990650"/>
    <lineage>
        <taxon>Eukaryota</taxon>
        <taxon>Fungi</taxon>
        <taxon>Dikarya</taxon>
        <taxon>Basidiomycota</taxon>
        <taxon>Agaricomycotina</taxon>
        <taxon>Agaricomycetes</taxon>
        <taxon>Phallomycetidae</taxon>
        <taxon>Geastrales</taxon>
        <taxon>Sphaerobolaceae</taxon>
        <taxon>Sphaerobolus</taxon>
    </lineage>
</organism>
<evidence type="ECO:0000259" key="10">
    <source>
        <dbReference type="PROSITE" id="PS51867"/>
    </source>
</evidence>
<keyword evidence="3" id="KW-0963">Cytoplasm</keyword>
<dbReference type="GO" id="GO:0005634">
    <property type="term" value="C:nucleus"/>
    <property type="evidence" value="ECO:0007669"/>
    <property type="project" value="TreeGrafter"/>
</dbReference>
<dbReference type="PROSITE" id="PS51867">
    <property type="entry name" value="ZF_RING_GID"/>
    <property type="match status" value="1"/>
</dbReference>
<feature type="compositionally biased region" description="Polar residues" evidence="8">
    <location>
        <begin position="311"/>
        <end position="322"/>
    </location>
</feature>
<dbReference type="Proteomes" id="UP000054279">
    <property type="component" value="Unassembled WGS sequence"/>
</dbReference>
<dbReference type="HOGENOM" id="CLU_027445_2_0_1"/>
<evidence type="ECO:0008006" key="13">
    <source>
        <dbReference type="Google" id="ProtNLM"/>
    </source>
</evidence>
<dbReference type="EMBL" id="KN837405">
    <property type="protein sequence ID" value="KIJ25627.1"/>
    <property type="molecule type" value="Genomic_DNA"/>
</dbReference>
<keyword evidence="12" id="KW-1185">Reference proteome</keyword>
<evidence type="ECO:0000256" key="8">
    <source>
        <dbReference type="SAM" id="MobiDB-lite"/>
    </source>
</evidence>
<evidence type="ECO:0000256" key="2">
    <source>
        <dbReference type="ARBA" id="ARBA00010615"/>
    </source>
</evidence>
<proteinExistence type="inferred from homology"/>
<feature type="zinc finger region" description="RING-Gid-type" evidence="7">
    <location>
        <begin position="372"/>
        <end position="442"/>
    </location>
</feature>
<dbReference type="InterPro" id="IPR044063">
    <property type="entry name" value="ZF_RING_GID"/>
</dbReference>
<evidence type="ECO:0000256" key="4">
    <source>
        <dbReference type="ARBA" id="ARBA00022723"/>
    </source>
</evidence>
<dbReference type="SMART" id="SM00757">
    <property type="entry name" value="CRA"/>
    <property type="match status" value="1"/>
</dbReference>
<evidence type="ECO:0000313" key="12">
    <source>
        <dbReference type="Proteomes" id="UP000054279"/>
    </source>
</evidence>
<keyword evidence="5 7" id="KW-0863">Zinc-finger</keyword>
<dbReference type="AlphaFoldDB" id="A0A0C9U990"/>
<evidence type="ECO:0000256" key="3">
    <source>
        <dbReference type="ARBA" id="ARBA00022490"/>
    </source>
</evidence>
<dbReference type="PANTHER" id="PTHR12170">
    <property type="entry name" value="MACROPHAGE ERYTHROBLAST ATTACHER-RELATED"/>
    <property type="match status" value="1"/>
</dbReference>
<dbReference type="PROSITE" id="PS50897">
    <property type="entry name" value="CTLH"/>
    <property type="match status" value="1"/>
</dbReference>
<name>A0A0C9U990_SPHS4</name>
<reference evidence="11 12" key="1">
    <citation type="submission" date="2014-06" db="EMBL/GenBank/DDBJ databases">
        <title>Evolutionary Origins and Diversification of the Mycorrhizal Mutualists.</title>
        <authorList>
            <consortium name="DOE Joint Genome Institute"/>
            <consortium name="Mycorrhizal Genomics Consortium"/>
            <person name="Kohler A."/>
            <person name="Kuo A."/>
            <person name="Nagy L.G."/>
            <person name="Floudas D."/>
            <person name="Copeland A."/>
            <person name="Barry K.W."/>
            <person name="Cichocki N."/>
            <person name="Veneault-Fourrey C."/>
            <person name="LaButti K."/>
            <person name="Lindquist E.A."/>
            <person name="Lipzen A."/>
            <person name="Lundell T."/>
            <person name="Morin E."/>
            <person name="Murat C."/>
            <person name="Riley R."/>
            <person name="Ohm R."/>
            <person name="Sun H."/>
            <person name="Tunlid A."/>
            <person name="Henrissat B."/>
            <person name="Grigoriev I.V."/>
            <person name="Hibbett D.S."/>
            <person name="Martin F."/>
        </authorList>
    </citation>
    <scope>NUCLEOTIDE SEQUENCE [LARGE SCALE GENOMIC DNA]</scope>
    <source>
        <strain evidence="11 12">SS14</strain>
    </source>
</reference>
<feature type="domain" description="RING-Gid-type" evidence="10">
    <location>
        <begin position="372"/>
        <end position="442"/>
    </location>
</feature>
<dbReference type="GO" id="GO:0061630">
    <property type="term" value="F:ubiquitin protein ligase activity"/>
    <property type="evidence" value="ECO:0007669"/>
    <property type="project" value="InterPro"/>
</dbReference>
<dbReference type="GO" id="GO:0034657">
    <property type="term" value="C:GID complex"/>
    <property type="evidence" value="ECO:0007669"/>
    <property type="project" value="TreeGrafter"/>
</dbReference>
<evidence type="ECO:0000256" key="1">
    <source>
        <dbReference type="ARBA" id="ARBA00004496"/>
    </source>
</evidence>
<gene>
    <name evidence="11" type="ORF">M422DRAFT_62222</name>
</gene>
<feature type="region of interest" description="Disordered" evidence="8">
    <location>
        <begin position="311"/>
        <end position="338"/>
    </location>
</feature>
<dbReference type="InterPro" id="IPR006595">
    <property type="entry name" value="CTLH_C"/>
</dbReference>
<dbReference type="InterPro" id="IPR045098">
    <property type="entry name" value="Fyv10_fam"/>
</dbReference>
<sequence>MTTTKFKPDDILLLEQPFVKVPYESLRKTFRTSQKTIEREFNALQTAAEQHANKASQQGNSPDESIKTLDGIISRVEGLKRKLSELSEKSTVPTHGVLKKRFQHLDKVENMAEGCEDPEWDRWADTRVDRWVVDWALRTGKEKTAVQLAADKGIEDLVDIDLFSEIGRIESALLSHSCTEALAWCSENKQTLRKNKCNLEFDLRLQEFIELARNCKSEEAIAYSRKHLYSWMESHAKWIKHAMALLAFPPSAAFGAYKRLYDTERWKTLSRTFRLTAYDLSALPAQPVLHLALYGGLAALKHPSCYTFQHPQSSTTNTTKASPSPPARSILPTSNTRDSYTSSYSSLSAHLAEHPPLVTAPVADGSTRNVDCPTCDPECLGVLAREVPSSQHPNSSIVCRITGKIMDWNNQPLAFPNGQVYSTEALQDMAARNHNRVKCPRTEYTCEWKDLKKVYIS</sequence>
<evidence type="ECO:0000256" key="5">
    <source>
        <dbReference type="ARBA" id="ARBA00022771"/>
    </source>
</evidence>
<dbReference type="Pfam" id="PF10607">
    <property type="entry name" value="CTLH"/>
    <property type="match status" value="1"/>
</dbReference>
<dbReference type="OrthoDB" id="1933455at2759"/>
<dbReference type="GO" id="GO:0008270">
    <property type="term" value="F:zinc ion binding"/>
    <property type="evidence" value="ECO:0007669"/>
    <property type="project" value="UniProtKB-KW"/>
</dbReference>
<comment type="subcellular location">
    <subcellularLocation>
        <location evidence="1">Cytoplasm</location>
    </subcellularLocation>
</comment>
<dbReference type="PANTHER" id="PTHR12170:SF2">
    <property type="entry name" value="E3 UBIQUITIN-PROTEIN TRANSFERASE MAEA"/>
    <property type="match status" value="1"/>
</dbReference>
<dbReference type="CDD" id="cd16659">
    <property type="entry name" value="RING-Ubox_Emp"/>
    <property type="match status" value="1"/>
</dbReference>
<dbReference type="GO" id="GO:0043161">
    <property type="term" value="P:proteasome-mediated ubiquitin-dependent protein catabolic process"/>
    <property type="evidence" value="ECO:0007669"/>
    <property type="project" value="InterPro"/>
</dbReference>
<protein>
    <recommendedName>
        <fullName evidence="13">Macrophage erythroblast attacher</fullName>
    </recommendedName>
</protein>
<dbReference type="GO" id="GO:0005737">
    <property type="term" value="C:cytoplasm"/>
    <property type="evidence" value="ECO:0007669"/>
    <property type="project" value="UniProtKB-SubCell"/>
</dbReference>
<keyword evidence="4" id="KW-0479">Metal-binding</keyword>
<dbReference type="InterPro" id="IPR024964">
    <property type="entry name" value="CTLH/CRA"/>
</dbReference>
<keyword evidence="6" id="KW-0862">Zinc</keyword>
<feature type="domain" description="CTLH" evidence="9">
    <location>
        <begin position="163"/>
        <end position="219"/>
    </location>
</feature>
<evidence type="ECO:0000313" key="11">
    <source>
        <dbReference type="EMBL" id="KIJ25627.1"/>
    </source>
</evidence>
<dbReference type="InterPro" id="IPR013144">
    <property type="entry name" value="CRA_dom"/>
</dbReference>
<evidence type="ECO:0000259" key="9">
    <source>
        <dbReference type="PROSITE" id="PS50897"/>
    </source>
</evidence>
<accession>A0A0C9U990</accession>
<evidence type="ECO:0000256" key="7">
    <source>
        <dbReference type="PROSITE-ProRule" id="PRU01215"/>
    </source>
</evidence>